<dbReference type="EMBL" id="SRLO01001066">
    <property type="protein sequence ID" value="TNN42034.1"/>
    <property type="molecule type" value="Genomic_DNA"/>
</dbReference>
<protein>
    <submittedName>
        <fullName evidence="2">Uncharacterized protein</fullName>
    </submittedName>
</protein>
<keyword evidence="3" id="KW-1185">Reference proteome</keyword>
<evidence type="ECO:0000313" key="2">
    <source>
        <dbReference type="EMBL" id="TNN42034.1"/>
    </source>
</evidence>
<dbReference type="Proteomes" id="UP000314294">
    <property type="component" value="Unassembled WGS sequence"/>
</dbReference>
<accession>A0A4Z2FMK6</accession>
<dbReference type="AlphaFoldDB" id="A0A4Z2FMK6"/>
<proteinExistence type="predicted"/>
<evidence type="ECO:0000256" key="1">
    <source>
        <dbReference type="SAM" id="MobiDB-lite"/>
    </source>
</evidence>
<gene>
    <name evidence="2" type="ORF">EYF80_047808</name>
</gene>
<sequence>MESLETSTIHQEMEAERRSGRSLNSGRSPSRAAAQLPGVHITGTQVRMRENNPQCVLPLVFLRAFAYLTDLMLIVSTAARHYNMSFCLYESCEHVSRAVEPGVCAHIGTNVTKKSAADAAGIKGAAELEGEEK</sequence>
<feature type="compositionally biased region" description="Polar residues" evidence="1">
    <location>
        <begin position="1"/>
        <end position="10"/>
    </location>
</feature>
<reference evidence="2 3" key="1">
    <citation type="submission" date="2019-03" db="EMBL/GenBank/DDBJ databases">
        <title>First draft genome of Liparis tanakae, snailfish: a comprehensive survey of snailfish specific genes.</title>
        <authorList>
            <person name="Kim W."/>
            <person name="Song I."/>
            <person name="Jeong J.-H."/>
            <person name="Kim D."/>
            <person name="Kim S."/>
            <person name="Ryu S."/>
            <person name="Song J.Y."/>
            <person name="Lee S.K."/>
        </authorList>
    </citation>
    <scope>NUCLEOTIDE SEQUENCE [LARGE SCALE GENOMIC DNA]</scope>
    <source>
        <tissue evidence="2">Muscle</tissue>
    </source>
</reference>
<organism evidence="2 3">
    <name type="scientific">Liparis tanakae</name>
    <name type="common">Tanaka's snailfish</name>
    <dbReference type="NCBI Taxonomy" id="230148"/>
    <lineage>
        <taxon>Eukaryota</taxon>
        <taxon>Metazoa</taxon>
        <taxon>Chordata</taxon>
        <taxon>Craniata</taxon>
        <taxon>Vertebrata</taxon>
        <taxon>Euteleostomi</taxon>
        <taxon>Actinopterygii</taxon>
        <taxon>Neopterygii</taxon>
        <taxon>Teleostei</taxon>
        <taxon>Neoteleostei</taxon>
        <taxon>Acanthomorphata</taxon>
        <taxon>Eupercaria</taxon>
        <taxon>Perciformes</taxon>
        <taxon>Cottioidei</taxon>
        <taxon>Cottales</taxon>
        <taxon>Liparidae</taxon>
        <taxon>Liparis</taxon>
    </lineage>
</organism>
<evidence type="ECO:0000313" key="3">
    <source>
        <dbReference type="Proteomes" id="UP000314294"/>
    </source>
</evidence>
<feature type="region of interest" description="Disordered" evidence="1">
    <location>
        <begin position="1"/>
        <end position="38"/>
    </location>
</feature>
<comment type="caution">
    <text evidence="2">The sequence shown here is derived from an EMBL/GenBank/DDBJ whole genome shotgun (WGS) entry which is preliminary data.</text>
</comment>
<feature type="compositionally biased region" description="Low complexity" evidence="1">
    <location>
        <begin position="21"/>
        <end position="31"/>
    </location>
</feature>
<name>A0A4Z2FMK6_9TELE</name>